<dbReference type="GO" id="GO:0047736">
    <property type="term" value="F:cellobiose epimerase activity"/>
    <property type="evidence" value="ECO:0007669"/>
    <property type="project" value="UniProtKB-EC"/>
</dbReference>
<dbReference type="GO" id="GO:0005975">
    <property type="term" value="P:carbohydrate metabolic process"/>
    <property type="evidence" value="ECO:0007669"/>
    <property type="project" value="InterPro"/>
</dbReference>
<evidence type="ECO:0000256" key="1">
    <source>
        <dbReference type="ARBA" id="ARBA00008558"/>
    </source>
</evidence>
<accession>A0A1V5SY23</accession>
<dbReference type="SUPFAM" id="SSF48208">
    <property type="entry name" value="Six-hairpin glycosidases"/>
    <property type="match status" value="1"/>
</dbReference>
<dbReference type="Gene3D" id="1.50.10.10">
    <property type="match status" value="1"/>
</dbReference>
<dbReference type="AlphaFoldDB" id="A0A1V5SY23"/>
<dbReference type="InterPro" id="IPR008928">
    <property type="entry name" value="6-hairpin_glycosidase_sf"/>
</dbReference>
<evidence type="ECO:0000256" key="2">
    <source>
        <dbReference type="ARBA" id="ARBA00023235"/>
    </source>
</evidence>
<dbReference type="InterPro" id="IPR012341">
    <property type="entry name" value="6hp_glycosidase-like_sf"/>
</dbReference>
<dbReference type="PANTHER" id="PTHR15108">
    <property type="entry name" value="N-ACYLGLUCOSAMINE-2-EPIMERASE"/>
    <property type="match status" value="1"/>
</dbReference>
<comment type="similarity">
    <text evidence="1">Belongs to the N-acylglucosamine 2-epimerase family.</text>
</comment>
<dbReference type="FunFam" id="1.50.10.10:FF:000021">
    <property type="entry name" value="N-acylglucosamine 2-epimerase"/>
    <property type="match status" value="1"/>
</dbReference>
<reference evidence="3" key="1">
    <citation type="submission" date="2017-02" db="EMBL/GenBank/DDBJ databases">
        <title>Delving into the versatile metabolic prowess of the omnipresent phylum Bacteroidetes.</title>
        <authorList>
            <person name="Nobu M.K."/>
            <person name="Mei R."/>
            <person name="Narihiro T."/>
            <person name="Kuroda K."/>
            <person name="Liu W.-T."/>
        </authorList>
    </citation>
    <scope>NUCLEOTIDE SEQUENCE</scope>
    <source>
        <strain evidence="3">ADurb.Bin276</strain>
    </source>
</reference>
<gene>
    <name evidence="3" type="primary">ce</name>
    <name evidence="3" type="ORF">BWY41_00862</name>
</gene>
<dbReference type="Pfam" id="PF07221">
    <property type="entry name" value="GlcNAc_2-epim"/>
    <property type="match status" value="1"/>
</dbReference>
<organism evidence="3">
    <name type="scientific">Candidatus Atribacter allofermentans</name>
    <dbReference type="NCBI Taxonomy" id="1852833"/>
    <lineage>
        <taxon>Bacteria</taxon>
        <taxon>Pseudomonadati</taxon>
        <taxon>Atribacterota</taxon>
        <taxon>Atribacteria</taxon>
        <taxon>Atribacterales</taxon>
        <taxon>Atribacteraceae</taxon>
        <taxon>Atribacter</taxon>
    </lineage>
</organism>
<dbReference type="EC" id="5.1.3.11" evidence="3"/>
<dbReference type="Proteomes" id="UP000485569">
    <property type="component" value="Unassembled WGS sequence"/>
</dbReference>
<evidence type="ECO:0000313" key="3">
    <source>
        <dbReference type="EMBL" id="OQA59416.1"/>
    </source>
</evidence>
<sequence>MNFDRKKIKDLYRKELFDNVIPFWLKYSLDEEFGGFISQLDREGTPYGKDKSVWVQGRATWLFSKLYNHIEKNPDWLYAARLGADFIKKFAFDESGRAFFRLTQDGKPINKPWSIFSETFLIIGLAHYAKASGDELSLEQAVKTYWNLVSLLDNPEKIGSNTVYENYPVKGHAIPMIMVATTQELREIVPDDRYQPVMKKYLGEILWVHARDDVQALLENVNSDGSMIPGPEGRCVNPGHAIESAWFCLREGQKLEDKNIIKRALEILDWSLRLGWDEEYGGLFYFVDLANRPLDQLEWDMKLWWPHTEALYALLLAYELTGDEKYAQWFIKIHEWSFAHFPDKEYGEWYGYLHRDGSISHTLKGNLWKGPFHLPRALLYSYLVL</sequence>
<comment type="caution">
    <text evidence="3">The sequence shown here is derived from an EMBL/GenBank/DDBJ whole genome shotgun (WGS) entry which is preliminary data.</text>
</comment>
<keyword evidence="2 3" id="KW-0413">Isomerase</keyword>
<proteinExistence type="inferred from homology"/>
<name>A0A1V5SY23_9BACT</name>
<dbReference type="InterPro" id="IPR010819">
    <property type="entry name" value="AGE/CE"/>
</dbReference>
<dbReference type="EMBL" id="MWBQ01000052">
    <property type="protein sequence ID" value="OQA59416.1"/>
    <property type="molecule type" value="Genomic_DNA"/>
</dbReference>
<protein>
    <submittedName>
        <fullName evidence="3">Cellobiose 2-epimerase</fullName>
        <ecNumber evidence="3">5.1.3.11</ecNumber>
    </submittedName>
</protein>